<dbReference type="PROSITE" id="PS51257">
    <property type="entry name" value="PROKAR_LIPOPROTEIN"/>
    <property type="match status" value="1"/>
</dbReference>
<dbReference type="EMBL" id="CP046056">
    <property type="protein sequence ID" value="QQD24504.1"/>
    <property type="molecule type" value="Genomic_DNA"/>
</dbReference>
<evidence type="ECO:0000313" key="2">
    <source>
        <dbReference type="Proteomes" id="UP000596074"/>
    </source>
</evidence>
<dbReference type="InterPro" id="IPR010653">
    <property type="entry name" value="NlpB/DapX"/>
</dbReference>
<accession>A0A9X7UX33</accession>
<proteinExistence type="predicted"/>
<sequence length="214" mass="23519">MLMRILLLLPLVLVSGCSLFGVRDRAMDYLQAEEQPATRSVDGMTLATSDRYPIPELAVTPARPDSFSVPTPQPLNVVVQEDTVASLSDYRNEALNPRLEKDGAGTLILRLDGGFAAAWAKVTDAVAASSLKLSDLNRSTGTWYLQMEEAVADEDRGWWSRLWGSNKTATRIYLLKMSRARLGVYLSLQTDADTLASEELTAAVLNEIKAQLDK</sequence>
<gene>
    <name evidence="1" type="primary">bamC</name>
    <name evidence="1" type="ORF">GJQ55_08470</name>
</gene>
<dbReference type="KEGG" id="vcw:GJQ55_08470"/>
<dbReference type="Gene3D" id="3.30.310.170">
    <property type="entry name" value="Outer membrane protein assembly factor BamC"/>
    <property type="match status" value="1"/>
</dbReference>
<organism evidence="1 2">
    <name type="scientific">Venatoribacter cucullus</name>
    <dbReference type="NCBI Taxonomy" id="2661630"/>
    <lineage>
        <taxon>Bacteria</taxon>
        <taxon>Pseudomonadati</taxon>
        <taxon>Pseudomonadota</taxon>
        <taxon>Gammaproteobacteria</taxon>
        <taxon>Oceanospirillales</taxon>
        <taxon>Oceanospirillaceae</taxon>
        <taxon>Venatoribacter</taxon>
    </lineage>
</organism>
<reference evidence="1 2" key="1">
    <citation type="submission" date="2019-11" db="EMBL/GenBank/DDBJ databases">
        <title>Venatorbacter sp. nov. a predator of Campylobacter and other Gram-negative bacteria.</title>
        <authorList>
            <person name="Saeedi A."/>
            <person name="Cummings N.J."/>
            <person name="Connerton I.F."/>
            <person name="Connerton P.L."/>
        </authorList>
    </citation>
    <scope>NUCLEOTIDE SEQUENCE [LARGE SCALE GENOMIC DNA]</scope>
    <source>
        <strain evidence="1">XL5</strain>
    </source>
</reference>
<dbReference type="AlphaFoldDB" id="A0A9X7UX33"/>
<protein>
    <submittedName>
        <fullName evidence="1">Outer membrane protein assembly factor BamC</fullName>
    </submittedName>
</protein>
<evidence type="ECO:0000313" key="1">
    <source>
        <dbReference type="EMBL" id="QQD24504.1"/>
    </source>
</evidence>
<dbReference type="InterPro" id="IPR042268">
    <property type="entry name" value="BamC_C"/>
</dbReference>
<dbReference type="Pfam" id="PF06804">
    <property type="entry name" value="Lipoprotein_18"/>
    <property type="match status" value="1"/>
</dbReference>
<keyword evidence="2" id="KW-1185">Reference proteome</keyword>
<name>A0A9X7UX33_9GAMM</name>
<dbReference type="Proteomes" id="UP000596074">
    <property type="component" value="Chromosome"/>
</dbReference>